<reference evidence="3" key="1">
    <citation type="submission" date="2024-06" db="EMBL/GenBank/DDBJ databases">
        <authorList>
            <person name="Liu X."/>
            <person name="Lenzi L."/>
            <person name="Haldenby T S."/>
            <person name="Uol C."/>
        </authorList>
    </citation>
    <scope>NUCLEOTIDE SEQUENCE</scope>
</reference>
<dbReference type="GO" id="GO:0005525">
    <property type="term" value="F:GTP binding"/>
    <property type="evidence" value="ECO:0007669"/>
    <property type="project" value="UniProtKB-KW"/>
</dbReference>
<proteinExistence type="predicted"/>
<comment type="caution">
    <text evidence="3">The sequence shown here is derived from an EMBL/GenBank/DDBJ whole genome shotgun (WGS) entry which is preliminary data.</text>
</comment>
<evidence type="ECO:0000313" key="3">
    <source>
        <dbReference type="EMBL" id="CAL5136318.1"/>
    </source>
</evidence>
<accession>A0AAV2TMT6</accession>
<dbReference type="Gene3D" id="3.40.50.300">
    <property type="entry name" value="P-loop containing nucleotide triphosphate hydrolases"/>
    <property type="match status" value="1"/>
</dbReference>
<dbReference type="InterPro" id="IPR027417">
    <property type="entry name" value="P-loop_NTPase"/>
</dbReference>
<dbReference type="SUPFAM" id="SSF52540">
    <property type="entry name" value="P-loop containing nucleoside triphosphate hydrolases"/>
    <property type="match status" value="1"/>
</dbReference>
<organism evidence="3 4">
    <name type="scientific">Calicophoron daubneyi</name>
    <name type="common">Rumen fluke</name>
    <name type="synonym">Paramphistomum daubneyi</name>
    <dbReference type="NCBI Taxonomy" id="300641"/>
    <lineage>
        <taxon>Eukaryota</taxon>
        <taxon>Metazoa</taxon>
        <taxon>Spiralia</taxon>
        <taxon>Lophotrochozoa</taxon>
        <taxon>Platyhelminthes</taxon>
        <taxon>Trematoda</taxon>
        <taxon>Digenea</taxon>
        <taxon>Plagiorchiida</taxon>
        <taxon>Pronocephalata</taxon>
        <taxon>Paramphistomoidea</taxon>
        <taxon>Paramphistomidae</taxon>
        <taxon>Calicophoron</taxon>
    </lineage>
</organism>
<dbReference type="Pfam" id="PF08477">
    <property type="entry name" value="Roc"/>
    <property type="match status" value="1"/>
</dbReference>
<name>A0AAV2TMT6_CALDB</name>
<evidence type="ECO:0000256" key="2">
    <source>
        <dbReference type="ARBA" id="ARBA00023134"/>
    </source>
</evidence>
<dbReference type="AlphaFoldDB" id="A0AAV2TMT6"/>
<dbReference type="EMBL" id="CAXLJL010000301">
    <property type="protein sequence ID" value="CAL5136318.1"/>
    <property type="molecule type" value="Genomic_DNA"/>
</dbReference>
<evidence type="ECO:0000256" key="1">
    <source>
        <dbReference type="ARBA" id="ARBA00022741"/>
    </source>
</evidence>
<sequence length="186" mass="21115">MNHIKIVIVGPMECGKSYLSNFLSEAVEQVTGEYRPTCGVRIIEYEMNLPVKNKIFKVDVEIWDVSGNKKYESCWPATFKGAHGAVFVYNPDHADHGKELDYWHSVLVQNTSLKDGNCCLIGHKRPNKNEREACNLPIAFGKFQQLMGNVSEEGDKLRESFGKFIAQLFSNKLEVTEQEELNIINS</sequence>
<dbReference type="Proteomes" id="UP001497525">
    <property type="component" value="Unassembled WGS sequence"/>
</dbReference>
<evidence type="ECO:0008006" key="5">
    <source>
        <dbReference type="Google" id="ProtNLM"/>
    </source>
</evidence>
<protein>
    <recommendedName>
        <fullName evidence="5">Intraflagellar transport protein 22 homolog</fullName>
    </recommendedName>
</protein>
<keyword evidence="2" id="KW-0342">GTP-binding</keyword>
<evidence type="ECO:0000313" key="4">
    <source>
        <dbReference type="Proteomes" id="UP001497525"/>
    </source>
</evidence>
<gene>
    <name evidence="3" type="ORF">CDAUBV1_LOCUS10380</name>
</gene>
<dbReference type="PROSITE" id="PS51419">
    <property type="entry name" value="RAB"/>
    <property type="match status" value="1"/>
</dbReference>
<keyword evidence="1" id="KW-0547">Nucleotide-binding</keyword>
<dbReference type="PANTHER" id="PTHR24073">
    <property type="entry name" value="DRAB5-RELATED"/>
    <property type="match status" value="1"/>
</dbReference>